<gene>
    <name evidence="6" type="ORF">CTLFYP3_01153</name>
</gene>
<organism evidence="6">
    <name type="scientific">Clostridium tertium</name>
    <dbReference type="NCBI Taxonomy" id="1559"/>
    <lineage>
        <taxon>Bacteria</taxon>
        <taxon>Bacillati</taxon>
        <taxon>Bacillota</taxon>
        <taxon>Clostridia</taxon>
        <taxon>Eubacteriales</taxon>
        <taxon>Clostridiaceae</taxon>
        <taxon>Clostridium</taxon>
    </lineage>
</organism>
<name>A0A6N3BBN9_9CLOT</name>
<accession>A0A6N3BBN9</accession>
<sequence length="230" mass="25722">MNFYEKIEENLNNICFECKFYNTPECVPLKCNIGFAKNAAETAKVKGNQHIEDGLKLIPKNDTKLYNKALIAKSIASICRVCKECSLEHNDNCIISLARKSLEVTYLQEDVIFPGSILMYIVNVAKQDQGLADAIKEEYDKLLKEPTEEVIMDKSLIAKKTPILVDLKENETYLWCTCGKSSNVPFCNGAHIGTDFTPLSFVAKKTGKAKLCACNHTKTPPYCDGSHLKL</sequence>
<keyword evidence="4" id="KW-0411">Iron-sulfur</keyword>
<evidence type="ECO:0000256" key="4">
    <source>
        <dbReference type="ARBA" id="ARBA00023014"/>
    </source>
</evidence>
<dbReference type="InterPro" id="IPR018967">
    <property type="entry name" value="FeS-contain_CDGSH-typ"/>
</dbReference>
<keyword evidence="3" id="KW-0408">Iron</keyword>
<evidence type="ECO:0000256" key="2">
    <source>
        <dbReference type="ARBA" id="ARBA00022723"/>
    </source>
</evidence>
<dbReference type="PANTHER" id="PTHR46491">
    <property type="entry name" value="CDGSH IRON SULFUR DOMAIN PROTEIN HOMOLOG"/>
    <property type="match status" value="1"/>
</dbReference>
<feature type="domain" description="Iron-binding zinc finger CDGSH type" evidence="5">
    <location>
        <begin position="198"/>
        <end position="229"/>
    </location>
</feature>
<protein>
    <submittedName>
        <fullName evidence="6">Iron-binding zinc finger CDGSH type</fullName>
    </submittedName>
</protein>
<evidence type="ECO:0000259" key="5">
    <source>
        <dbReference type="SMART" id="SM00704"/>
    </source>
</evidence>
<proteinExistence type="predicted"/>
<dbReference type="Pfam" id="PF09360">
    <property type="entry name" value="zf-CDGSH"/>
    <property type="match status" value="1"/>
</dbReference>
<dbReference type="InterPro" id="IPR052950">
    <property type="entry name" value="CISD"/>
</dbReference>
<dbReference type="AlphaFoldDB" id="A0A6N3BBN9"/>
<dbReference type="Gene3D" id="3.40.5.90">
    <property type="entry name" value="CDGSH iron-sulfur domain, mitoNEET-type"/>
    <property type="match status" value="2"/>
</dbReference>
<dbReference type="EMBL" id="CACRTO010000010">
    <property type="protein sequence ID" value="VYT97682.1"/>
    <property type="molecule type" value="Genomic_DNA"/>
</dbReference>
<dbReference type="GO" id="GO:0046872">
    <property type="term" value="F:metal ion binding"/>
    <property type="evidence" value="ECO:0007669"/>
    <property type="project" value="UniProtKB-KW"/>
</dbReference>
<evidence type="ECO:0000313" key="6">
    <source>
        <dbReference type="EMBL" id="VYT97682.1"/>
    </source>
</evidence>
<dbReference type="RefSeq" id="WP_421755446.1">
    <property type="nucleotide sequence ID" value="NZ_CACRTO010000010.1"/>
</dbReference>
<keyword evidence="2" id="KW-0479">Metal-binding</keyword>
<keyword evidence="1" id="KW-0001">2Fe-2S</keyword>
<dbReference type="GO" id="GO:0005737">
    <property type="term" value="C:cytoplasm"/>
    <property type="evidence" value="ECO:0007669"/>
    <property type="project" value="UniProtKB-ARBA"/>
</dbReference>
<evidence type="ECO:0000256" key="1">
    <source>
        <dbReference type="ARBA" id="ARBA00022714"/>
    </source>
</evidence>
<dbReference type="PANTHER" id="PTHR46491:SF3">
    <property type="entry name" value="CDGSH IRON-SULFUR DOMAIN-CONTAINING PROTEIN 3, MITOCHONDRIAL"/>
    <property type="match status" value="1"/>
</dbReference>
<evidence type="ECO:0000256" key="3">
    <source>
        <dbReference type="ARBA" id="ARBA00023004"/>
    </source>
</evidence>
<dbReference type="InterPro" id="IPR042216">
    <property type="entry name" value="MitoNEET_CISD"/>
</dbReference>
<dbReference type="SMART" id="SM00704">
    <property type="entry name" value="ZnF_CDGSH"/>
    <property type="match status" value="2"/>
</dbReference>
<reference evidence="6" key="1">
    <citation type="submission" date="2019-11" db="EMBL/GenBank/DDBJ databases">
        <authorList>
            <person name="Feng L."/>
        </authorList>
    </citation>
    <scope>NUCLEOTIDE SEQUENCE</scope>
    <source>
        <strain evidence="6">CTertiumLFYP3</strain>
    </source>
</reference>
<feature type="domain" description="Iron-binding zinc finger CDGSH type" evidence="5">
    <location>
        <begin position="160"/>
        <end position="197"/>
    </location>
</feature>
<dbReference type="GO" id="GO:0051537">
    <property type="term" value="F:2 iron, 2 sulfur cluster binding"/>
    <property type="evidence" value="ECO:0007669"/>
    <property type="project" value="UniProtKB-KW"/>
</dbReference>